<name>W6YIK5_COCC2</name>
<organism evidence="1 2">
    <name type="scientific">Cochliobolus carbonum (strain 26-R-13)</name>
    <name type="common">Maize leaf spot fungus</name>
    <name type="synonym">Bipolaris zeicola</name>
    <dbReference type="NCBI Taxonomy" id="930089"/>
    <lineage>
        <taxon>Eukaryota</taxon>
        <taxon>Fungi</taxon>
        <taxon>Dikarya</taxon>
        <taxon>Ascomycota</taxon>
        <taxon>Pezizomycotina</taxon>
        <taxon>Dothideomycetes</taxon>
        <taxon>Pleosporomycetidae</taxon>
        <taxon>Pleosporales</taxon>
        <taxon>Pleosporineae</taxon>
        <taxon>Pleosporaceae</taxon>
        <taxon>Bipolaris</taxon>
    </lineage>
</organism>
<evidence type="ECO:0000313" key="2">
    <source>
        <dbReference type="Proteomes" id="UP000053841"/>
    </source>
</evidence>
<protein>
    <submittedName>
        <fullName evidence="1">Uncharacterized protein</fullName>
    </submittedName>
</protein>
<dbReference type="AlphaFoldDB" id="W6YIK5"/>
<dbReference type="EMBL" id="KI964550">
    <property type="protein sequence ID" value="EUC37513.1"/>
    <property type="molecule type" value="Genomic_DNA"/>
</dbReference>
<dbReference type="GeneID" id="19151955"/>
<evidence type="ECO:0000313" key="1">
    <source>
        <dbReference type="EMBL" id="EUC37513.1"/>
    </source>
</evidence>
<proteinExistence type="predicted"/>
<gene>
    <name evidence="1" type="ORF">COCCADRAFT_85441</name>
</gene>
<sequence length="55" mass="5936">MAAASSTTGVVLEDGHLSHLLHSSLLRHIWSVCGHATTAKCGCFLCEAYFKVLYV</sequence>
<dbReference type="KEGG" id="bze:COCCADRAFT_85441"/>
<reference evidence="1 2" key="1">
    <citation type="journal article" date="2013" name="PLoS Genet.">
        <title>Comparative genome structure, secondary metabolite, and effector coding capacity across Cochliobolus pathogens.</title>
        <authorList>
            <person name="Condon B.J."/>
            <person name="Leng Y."/>
            <person name="Wu D."/>
            <person name="Bushley K.E."/>
            <person name="Ohm R.A."/>
            <person name="Otillar R."/>
            <person name="Martin J."/>
            <person name="Schackwitz W."/>
            <person name="Grimwood J."/>
            <person name="MohdZainudin N."/>
            <person name="Xue C."/>
            <person name="Wang R."/>
            <person name="Manning V.A."/>
            <person name="Dhillon B."/>
            <person name="Tu Z.J."/>
            <person name="Steffenson B.J."/>
            <person name="Salamov A."/>
            <person name="Sun H."/>
            <person name="Lowry S."/>
            <person name="LaButti K."/>
            <person name="Han J."/>
            <person name="Copeland A."/>
            <person name="Lindquist E."/>
            <person name="Barry K."/>
            <person name="Schmutz J."/>
            <person name="Baker S.E."/>
            <person name="Ciuffetti L.M."/>
            <person name="Grigoriev I.V."/>
            <person name="Zhong S."/>
            <person name="Turgeon B.G."/>
        </authorList>
    </citation>
    <scope>NUCLEOTIDE SEQUENCE [LARGE SCALE GENOMIC DNA]</scope>
    <source>
        <strain evidence="1 2">26-R-13</strain>
    </source>
</reference>
<keyword evidence="2" id="KW-1185">Reference proteome</keyword>
<dbReference type="Proteomes" id="UP000053841">
    <property type="component" value="Unassembled WGS sequence"/>
</dbReference>
<accession>W6YIK5</accession>
<dbReference type="RefSeq" id="XP_007708188.1">
    <property type="nucleotide sequence ID" value="XM_007709998.1"/>
</dbReference>
<dbReference type="HOGENOM" id="CLU_3032022_0_0_1"/>